<accession>A0A1I1K121</accession>
<proteinExistence type="predicted"/>
<keyword evidence="2" id="KW-0378">Hydrolase</keyword>
<evidence type="ECO:0000313" key="3">
    <source>
        <dbReference type="Proteomes" id="UP000199046"/>
    </source>
</evidence>
<gene>
    <name evidence="2" type="ORF">SAMN05421848_1871</name>
</gene>
<sequence>MSARIADVLENSFAAPSNRGSFFSVDEQNVIQNKYEQREKGDNPLAPCNTNLFLGFFFDGTNNNFADSLERGDNSQSNVARLYGAFPGVSVPGVLPAETDWQTNVADYDNYFRIYLPGIGTRFEQVDDSGEGFWDAMLGGGTGRLGQVRITWALAQAINTISRYFTGSPFLISHQQAENFGQMAQLGSASLSSHTRHVEYTFLHRWLSTLHQAIAPHMPDKDNSGLPQNKDPGIVKNIYISTFGFSRGSALARVFTNWLIQLCELDARMTGNSGLTLGGFRVTFDFLGLFDTVASVGIPSLISFASGHFSWADAERTLSIDSRAGRCLHLVAAHENRRSFPLDSIYNDHSIPANGEEIVYPGVHSDIGGGYAPLCQGKGVDPLGKDMLSRIPLAEMYRQARLSGVPFKLEQAESTVMDSFKIDAAMIGDFNRYIEKCEVVSGETGGIVREHWKKTIEWRFDNYRKGGFSVLDSFQRASQFEKNMLRSAYEEFKLEVERLNEWERLRDRGWWERARDIVRDYMVMSPAWSLYSYVVDRGIDPSVEDDWERVSELKKEMDVPDASVSRMMDEYVHDSIAGFLPEWESRDEVVTYLQSLIVRRNIVDSDDFESQRGVHISDQ</sequence>
<dbReference type="PANTHER" id="PTHR33840">
    <property type="match status" value="1"/>
</dbReference>
<reference evidence="3" key="1">
    <citation type="submission" date="2016-10" db="EMBL/GenBank/DDBJ databases">
        <authorList>
            <person name="Varghese N."/>
            <person name="Submissions S."/>
        </authorList>
    </citation>
    <scope>NUCLEOTIDE SEQUENCE [LARGE SCALE GENOMIC DNA]</scope>
    <source>
        <strain evidence="3">DSM 23439</strain>
    </source>
</reference>
<dbReference type="InterPro" id="IPR018712">
    <property type="entry name" value="Tle1-like_cat"/>
</dbReference>
<dbReference type="STRING" id="402385.SAMN05421848_1871"/>
<dbReference type="EMBL" id="FOLY01000003">
    <property type="protein sequence ID" value="SFC53912.1"/>
    <property type="molecule type" value="Genomic_DNA"/>
</dbReference>
<keyword evidence="3" id="KW-1185">Reference proteome</keyword>
<dbReference type="AlphaFoldDB" id="A0A1I1K121"/>
<dbReference type="Pfam" id="PF09994">
    <property type="entry name" value="T6SS_Tle1-like_cat"/>
    <property type="match status" value="1"/>
</dbReference>
<protein>
    <submittedName>
        <fullName evidence="2">Uncharacterized alpha/beta hydrolase domain</fullName>
    </submittedName>
</protein>
<organism evidence="2 3">
    <name type="scientific">Kushneria avicenniae</name>
    <dbReference type="NCBI Taxonomy" id="402385"/>
    <lineage>
        <taxon>Bacteria</taxon>
        <taxon>Pseudomonadati</taxon>
        <taxon>Pseudomonadota</taxon>
        <taxon>Gammaproteobacteria</taxon>
        <taxon>Oceanospirillales</taxon>
        <taxon>Halomonadaceae</taxon>
        <taxon>Kushneria</taxon>
    </lineage>
</organism>
<evidence type="ECO:0000313" key="2">
    <source>
        <dbReference type="EMBL" id="SFC53912.1"/>
    </source>
</evidence>
<evidence type="ECO:0000259" key="1">
    <source>
        <dbReference type="Pfam" id="PF09994"/>
    </source>
</evidence>
<dbReference type="RefSeq" id="WP_090133202.1">
    <property type="nucleotide sequence ID" value="NZ_FOLY01000003.1"/>
</dbReference>
<feature type="domain" description="T6SS Phospholipase effector Tle1-like catalytic" evidence="1">
    <location>
        <begin position="282"/>
        <end position="399"/>
    </location>
</feature>
<name>A0A1I1K121_9GAMM</name>
<dbReference type="GO" id="GO:0016787">
    <property type="term" value="F:hydrolase activity"/>
    <property type="evidence" value="ECO:0007669"/>
    <property type="project" value="UniProtKB-KW"/>
</dbReference>
<dbReference type="PANTHER" id="PTHR33840:SF1">
    <property type="entry name" value="TLE1 PHOSPHOLIPASE DOMAIN-CONTAINING PROTEIN"/>
    <property type="match status" value="1"/>
</dbReference>
<dbReference type="OrthoDB" id="4378831at2"/>
<dbReference type="Proteomes" id="UP000199046">
    <property type="component" value="Unassembled WGS sequence"/>
</dbReference>